<comment type="caution">
    <text evidence="2">The sequence shown here is derived from an EMBL/GenBank/DDBJ whole genome shotgun (WGS) entry which is preliminary data.</text>
</comment>
<dbReference type="Pfam" id="PF01446">
    <property type="entry name" value="Rep_1"/>
    <property type="match status" value="1"/>
</dbReference>
<sequence>MGGVLVNNTDLNTIIVNSLKIKLRDSGYIDEKSKLFKCGHVSCGEGRVVRCEDVWGCPVCSARIMYQKSIIVSRAIENWKSQDDHALSMITLTCGHHLDDSLESLIGRLSTAKKILFRSLYYKYFLNKIGYSGIYLTRLEITYAPKINGWNPHFHILLFHKKFDPAKMESRLQQLWIKSLQKSGLEGKEEIGLRISPADDIKTYMTSLNKKLESGHYDLKTLMKKVGYGEAWALDAYIELCKTMKGKHRLAWSRGAKKVFELKTQEEPIVKKPRRRCNVRKEERRQ</sequence>
<dbReference type="InterPro" id="IPR000989">
    <property type="entry name" value="Rep"/>
</dbReference>
<name>A0A645BY23_9ZZZZ</name>
<protein>
    <recommendedName>
        <fullName evidence="3">Replication protein</fullName>
    </recommendedName>
</protein>
<reference evidence="2" key="1">
    <citation type="submission" date="2019-08" db="EMBL/GenBank/DDBJ databases">
        <authorList>
            <person name="Kucharzyk K."/>
            <person name="Murdoch R.W."/>
            <person name="Higgins S."/>
            <person name="Loffler F."/>
        </authorList>
    </citation>
    <scope>NUCLEOTIDE SEQUENCE</scope>
</reference>
<proteinExistence type="predicted"/>
<dbReference type="GO" id="GO:0003677">
    <property type="term" value="F:DNA binding"/>
    <property type="evidence" value="ECO:0007669"/>
    <property type="project" value="InterPro"/>
</dbReference>
<dbReference type="AlphaFoldDB" id="A0A645BY23"/>
<evidence type="ECO:0008006" key="3">
    <source>
        <dbReference type="Google" id="ProtNLM"/>
    </source>
</evidence>
<organism evidence="2">
    <name type="scientific">bioreactor metagenome</name>
    <dbReference type="NCBI Taxonomy" id="1076179"/>
    <lineage>
        <taxon>unclassified sequences</taxon>
        <taxon>metagenomes</taxon>
        <taxon>ecological metagenomes</taxon>
    </lineage>
</organism>
<evidence type="ECO:0000256" key="1">
    <source>
        <dbReference type="ARBA" id="ARBA00022705"/>
    </source>
</evidence>
<gene>
    <name evidence="2" type="ORF">SDC9_117371</name>
</gene>
<evidence type="ECO:0000313" key="2">
    <source>
        <dbReference type="EMBL" id="MPM70416.1"/>
    </source>
</evidence>
<accession>A0A645BY23</accession>
<dbReference type="GO" id="GO:0006260">
    <property type="term" value="P:DNA replication"/>
    <property type="evidence" value="ECO:0007669"/>
    <property type="project" value="UniProtKB-KW"/>
</dbReference>
<keyword evidence="1" id="KW-0235">DNA replication</keyword>
<dbReference type="EMBL" id="VSSQ01023462">
    <property type="protein sequence ID" value="MPM70416.1"/>
    <property type="molecule type" value="Genomic_DNA"/>
</dbReference>